<protein>
    <submittedName>
        <fullName evidence="8">MFS transporter</fullName>
    </submittedName>
</protein>
<evidence type="ECO:0000256" key="1">
    <source>
        <dbReference type="ARBA" id="ARBA00004651"/>
    </source>
</evidence>
<proteinExistence type="predicted"/>
<evidence type="ECO:0000256" key="4">
    <source>
        <dbReference type="ARBA" id="ARBA00022989"/>
    </source>
</evidence>
<dbReference type="CDD" id="cd17321">
    <property type="entry name" value="MFS_MMR_MDR_like"/>
    <property type="match status" value="1"/>
</dbReference>
<keyword evidence="3 6" id="KW-0812">Transmembrane</keyword>
<dbReference type="RefSeq" id="WP_344453650.1">
    <property type="nucleotide sequence ID" value="NZ_BAAATZ010000024.1"/>
</dbReference>
<dbReference type="Proteomes" id="UP001501842">
    <property type="component" value="Unassembled WGS sequence"/>
</dbReference>
<dbReference type="PANTHER" id="PTHR42718:SF9">
    <property type="entry name" value="MAJOR FACILITATOR SUPERFAMILY MULTIDRUG TRANSPORTER MFSC"/>
    <property type="match status" value="1"/>
</dbReference>
<reference evidence="8 9" key="1">
    <citation type="journal article" date="2019" name="Int. J. Syst. Evol. Microbiol.">
        <title>The Global Catalogue of Microorganisms (GCM) 10K type strain sequencing project: providing services to taxonomists for standard genome sequencing and annotation.</title>
        <authorList>
            <consortium name="The Broad Institute Genomics Platform"/>
            <consortium name="The Broad Institute Genome Sequencing Center for Infectious Disease"/>
            <person name="Wu L."/>
            <person name="Ma J."/>
        </authorList>
    </citation>
    <scope>NUCLEOTIDE SEQUENCE [LARGE SCALE GENOMIC DNA]</scope>
    <source>
        <strain evidence="8 9">JCM 8201</strain>
    </source>
</reference>
<dbReference type="Pfam" id="PF07690">
    <property type="entry name" value="MFS_1"/>
    <property type="match status" value="1"/>
</dbReference>
<dbReference type="Gene3D" id="1.20.1720.10">
    <property type="entry name" value="Multidrug resistance protein D"/>
    <property type="match status" value="1"/>
</dbReference>
<organism evidence="8 9">
    <name type="scientific">Actinocorallia aurantiaca</name>
    <dbReference type="NCBI Taxonomy" id="46204"/>
    <lineage>
        <taxon>Bacteria</taxon>
        <taxon>Bacillati</taxon>
        <taxon>Actinomycetota</taxon>
        <taxon>Actinomycetes</taxon>
        <taxon>Streptosporangiales</taxon>
        <taxon>Thermomonosporaceae</taxon>
        <taxon>Actinocorallia</taxon>
    </lineage>
</organism>
<dbReference type="InterPro" id="IPR020846">
    <property type="entry name" value="MFS_dom"/>
</dbReference>
<feature type="transmembrane region" description="Helical" evidence="6">
    <location>
        <begin position="169"/>
        <end position="189"/>
    </location>
</feature>
<dbReference type="PROSITE" id="PS51257">
    <property type="entry name" value="PROKAR_LIPOPROTEIN"/>
    <property type="match status" value="1"/>
</dbReference>
<dbReference type="InterPro" id="IPR036259">
    <property type="entry name" value="MFS_trans_sf"/>
</dbReference>
<feature type="transmembrane region" description="Helical" evidence="6">
    <location>
        <begin position="269"/>
        <end position="291"/>
    </location>
</feature>
<dbReference type="SUPFAM" id="SSF103473">
    <property type="entry name" value="MFS general substrate transporter"/>
    <property type="match status" value="1"/>
</dbReference>
<feature type="transmembrane region" description="Helical" evidence="6">
    <location>
        <begin position="104"/>
        <end position="128"/>
    </location>
</feature>
<feature type="transmembrane region" description="Helical" evidence="6">
    <location>
        <begin position="303"/>
        <end position="325"/>
    </location>
</feature>
<name>A0ABN3UHP4_9ACTN</name>
<feature type="transmembrane region" description="Helical" evidence="6">
    <location>
        <begin position="332"/>
        <end position="353"/>
    </location>
</feature>
<evidence type="ECO:0000256" key="2">
    <source>
        <dbReference type="ARBA" id="ARBA00022448"/>
    </source>
</evidence>
<sequence length="536" mass="55079">MTQTAARKQGYTATVVAACFAVLLAQVAYSLPGAINGTLQQEFQTTGAELAWITAAFAIPMVVFELTTGVIGDLFGRKRLLQAGALLTVAGSLVSNLAETVQVLWAGQVVAGLGAAILYPISLAMLAAVSPSPEARSKAIALWAGFLSIGAAVSPLMGGWLAAEGNWRASYLVVIAAAVISIIITQFASDSSAPEGRKLDIPGQVTLALGLIAVLFAATQGSEAGFARPEIIGAFVAGLALLAAFVVIELRTDVPLLELNIFANRSYAVVAIATVVGMFAFLGICFSMSIWLGAIQHQSALKIGVLFLFIQGPAFLLAPAVSYLIQNFSPRWVLTTGFALIAVSGVWCSTFDVHDMSWTRFIAPMLALGVGFALTVGSITAVAINTVPLRLAGMASATTNLLRDFGFALGPVLIAAFAVSRANGDLRADAGRAIEESGLEQPYTEIAGGIAQGGGAMAINSMPVVPGAGPDMPPVPMPESLRMLAFESLGGAYGLAFLVAGLCAAAAAALTLFGLFGSENAGVEEPLVEGEPVLAG</sequence>
<feature type="transmembrane region" description="Helical" evidence="6">
    <location>
        <begin position="50"/>
        <end position="68"/>
    </location>
</feature>
<feature type="domain" description="Major facilitator superfamily (MFS) profile" evidence="7">
    <location>
        <begin position="14"/>
        <end position="519"/>
    </location>
</feature>
<dbReference type="EMBL" id="BAAATZ010000024">
    <property type="protein sequence ID" value="GAA2732934.1"/>
    <property type="molecule type" value="Genomic_DNA"/>
</dbReference>
<feature type="transmembrane region" description="Helical" evidence="6">
    <location>
        <begin position="12"/>
        <end position="30"/>
    </location>
</feature>
<keyword evidence="4 6" id="KW-1133">Transmembrane helix</keyword>
<evidence type="ECO:0000259" key="7">
    <source>
        <dbReference type="PROSITE" id="PS50850"/>
    </source>
</evidence>
<evidence type="ECO:0000313" key="9">
    <source>
        <dbReference type="Proteomes" id="UP001501842"/>
    </source>
</evidence>
<evidence type="ECO:0000256" key="5">
    <source>
        <dbReference type="ARBA" id="ARBA00023136"/>
    </source>
</evidence>
<comment type="caution">
    <text evidence="8">The sequence shown here is derived from an EMBL/GenBank/DDBJ whole genome shotgun (WGS) entry which is preliminary data.</text>
</comment>
<keyword evidence="9" id="KW-1185">Reference proteome</keyword>
<gene>
    <name evidence="8" type="ORF">GCM10010439_51750</name>
</gene>
<keyword evidence="2" id="KW-0813">Transport</keyword>
<evidence type="ECO:0000313" key="8">
    <source>
        <dbReference type="EMBL" id="GAA2732934.1"/>
    </source>
</evidence>
<feature type="transmembrane region" description="Helical" evidence="6">
    <location>
        <begin position="401"/>
        <end position="419"/>
    </location>
</feature>
<comment type="subcellular location">
    <subcellularLocation>
        <location evidence="1">Cell membrane</location>
        <topology evidence="1">Multi-pass membrane protein</topology>
    </subcellularLocation>
</comment>
<dbReference type="Gene3D" id="1.20.1250.20">
    <property type="entry name" value="MFS general substrate transporter like domains"/>
    <property type="match status" value="1"/>
</dbReference>
<dbReference type="InterPro" id="IPR011701">
    <property type="entry name" value="MFS"/>
</dbReference>
<accession>A0ABN3UHP4</accession>
<dbReference type="PANTHER" id="PTHR42718">
    <property type="entry name" value="MAJOR FACILITATOR SUPERFAMILY MULTIDRUG TRANSPORTER MFSC"/>
    <property type="match status" value="1"/>
</dbReference>
<feature type="transmembrane region" description="Helical" evidence="6">
    <location>
        <begin position="201"/>
        <end position="219"/>
    </location>
</feature>
<keyword evidence="5 6" id="KW-0472">Membrane</keyword>
<feature type="transmembrane region" description="Helical" evidence="6">
    <location>
        <begin position="140"/>
        <end position="163"/>
    </location>
</feature>
<feature type="transmembrane region" description="Helical" evidence="6">
    <location>
        <begin position="365"/>
        <end position="389"/>
    </location>
</feature>
<feature type="transmembrane region" description="Helical" evidence="6">
    <location>
        <begin position="492"/>
        <end position="516"/>
    </location>
</feature>
<dbReference type="PROSITE" id="PS50850">
    <property type="entry name" value="MFS"/>
    <property type="match status" value="1"/>
</dbReference>
<feature type="transmembrane region" description="Helical" evidence="6">
    <location>
        <begin position="231"/>
        <end position="248"/>
    </location>
</feature>
<evidence type="ECO:0000256" key="3">
    <source>
        <dbReference type="ARBA" id="ARBA00022692"/>
    </source>
</evidence>
<evidence type="ECO:0000256" key="6">
    <source>
        <dbReference type="SAM" id="Phobius"/>
    </source>
</evidence>